<protein>
    <recommendedName>
        <fullName evidence="2">3-oxoacyl-[acyl-carrier-protein] reductase</fullName>
        <ecNumber evidence="2">1.1.1.100</ecNumber>
    </recommendedName>
</protein>
<reference evidence="5 6" key="1">
    <citation type="submission" date="2016-07" db="EMBL/GenBank/DDBJ databases">
        <title>Pervasive Adenine N6-methylation of Active Genes in Fungi.</title>
        <authorList>
            <consortium name="DOE Joint Genome Institute"/>
            <person name="Mondo S.J."/>
            <person name="Dannebaum R.O."/>
            <person name="Kuo R.C."/>
            <person name="Labutti K."/>
            <person name="Haridas S."/>
            <person name="Kuo A."/>
            <person name="Salamov A."/>
            <person name="Ahrendt S.R."/>
            <person name="Lipzen A."/>
            <person name="Sullivan W."/>
            <person name="Andreopoulos W.B."/>
            <person name="Clum A."/>
            <person name="Lindquist E."/>
            <person name="Daum C."/>
            <person name="Ramamoorthy G.K."/>
            <person name="Gryganskyi A."/>
            <person name="Culley D."/>
            <person name="Magnuson J.K."/>
            <person name="James T.Y."/>
            <person name="O'Malley M.A."/>
            <person name="Stajich J.E."/>
            <person name="Spatafora J.W."/>
            <person name="Visel A."/>
            <person name="Grigoriev I.V."/>
        </authorList>
    </citation>
    <scope>NUCLEOTIDE SEQUENCE [LARGE SCALE GENOMIC DNA]</scope>
    <source>
        <strain evidence="5 6">CBS 931.73</strain>
    </source>
</reference>
<dbReference type="InterPro" id="IPR050259">
    <property type="entry name" value="SDR"/>
</dbReference>
<dbReference type="GO" id="GO:0032787">
    <property type="term" value="P:monocarboxylic acid metabolic process"/>
    <property type="evidence" value="ECO:0007669"/>
    <property type="project" value="UniProtKB-ARBA"/>
</dbReference>
<dbReference type="SUPFAM" id="SSF51735">
    <property type="entry name" value="NAD(P)-binding Rossmann-fold domains"/>
    <property type="match status" value="1"/>
</dbReference>
<gene>
    <name evidence="5" type="ORF">K493DRAFT_289695</name>
</gene>
<dbReference type="PROSITE" id="PS00061">
    <property type="entry name" value="ADH_SHORT"/>
    <property type="match status" value="1"/>
</dbReference>
<sequence length="258" mass="27468">MSATFNFEGKVVVVAGGSSGVGLAVTQAFSKAGAKVHIAATNETKGAAVAKETKNVVFHQCDLTNPRQIQKLVDEVVSEDGGCDILIPAAGYVTSSKVEELPEKTWRDAIDLMLTAPFLLAQHFLPPMYRRKWGRIVNIGSAGSLHGLPTKVAYTSAKHGLIGLTKVIALEANEHGVTCNSVCPTYIRTPPIEEMISQMSQEQSKSTEQIIQEIAPDTGCKRLLEPSEVANYVLYLCTDLAAGINGSAATIDCGHSAL</sequence>
<evidence type="ECO:0000256" key="3">
    <source>
        <dbReference type="ARBA" id="ARBA00022857"/>
    </source>
</evidence>
<dbReference type="Proteomes" id="UP000193498">
    <property type="component" value="Unassembled WGS sequence"/>
</dbReference>
<organism evidence="5 6">
    <name type="scientific">Basidiobolus meristosporus CBS 931.73</name>
    <dbReference type="NCBI Taxonomy" id="1314790"/>
    <lineage>
        <taxon>Eukaryota</taxon>
        <taxon>Fungi</taxon>
        <taxon>Fungi incertae sedis</taxon>
        <taxon>Zoopagomycota</taxon>
        <taxon>Entomophthoromycotina</taxon>
        <taxon>Basidiobolomycetes</taxon>
        <taxon>Basidiobolales</taxon>
        <taxon>Basidiobolaceae</taxon>
        <taxon>Basidiobolus</taxon>
    </lineage>
</organism>
<dbReference type="GO" id="GO:0004316">
    <property type="term" value="F:3-oxoacyl-[acyl-carrier-protein] reductase (NADPH) activity"/>
    <property type="evidence" value="ECO:0007669"/>
    <property type="project" value="UniProtKB-EC"/>
</dbReference>
<dbReference type="FunFam" id="3.40.50.720:FF:000084">
    <property type="entry name" value="Short-chain dehydrogenase reductase"/>
    <property type="match status" value="1"/>
</dbReference>
<keyword evidence="3" id="KW-0521">NADP</keyword>
<dbReference type="OrthoDB" id="37659at2759"/>
<accession>A0A1Y1XUJ7</accession>
<keyword evidence="6" id="KW-1185">Reference proteome</keyword>
<comment type="catalytic activity">
    <reaction evidence="4">
        <text>a (3R)-hydroxyacyl-[ACP] + NADP(+) = a 3-oxoacyl-[ACP] + NADPH + H(+)</text>
        <dbReference type="Rhea" id="RHEA:17397"/>
        <dbReference type="Rhea" id="RHEA-COMP:9916"/>
        <dbReference type="Rhea" id="RHEA-COMP:9945"/>
        <dbReference type="ChEBI" id="CHEBI:15378"/>
        <dbReference type="ChEBI" id="CHEBI:57783"/>
        <dbReference type="ChEBI" id="CHEBI:58349"/>
        <dbReference type="ChEBI" id="CHEBI:78776"/>
        <dbReference type="ChEBI" id="CHEBI:78827"/>
        <dbReference type="EC" id="1.1.1.100"/>
    </reaction>
</comment>
<dbReference type="InterPro" id="IPR036291">
    <property type="entry name" value="NAD(P)-bd_dom_sf"/>
</dbReference>
<dbReference type="InterPro" id="IPR002347">
    <property type="entry name" value="SDR_fam"/>
</dbReference>
<dbReference type="EC" id="1.1.1.100" evidence="2"/>
<dbReference type="STRING" id="1314790.A0A1Y1XUJ7"/>
<evidence type="ECO:0000256" key="2">
    <source>
        <dbReference type="ARBA" id="ARBA00012948"/>
    </source>
</evidence>
<dbReference type="Gene3D" id="3.40.50.720">
    <property type="entry name" value="NAD(P)-binding Rossmann-like Domain"/>
    <property type="match status" value="1"/>
</dbReference>
<dbReference type="PANTHER" id="PTHR42879">
    <property type="entry name" value="3-OXOACYL-(ACYL-CARRIER-PROTEIN) REDUCTASE"/>
    <property type="match status" value="1"/>
</dbReference>
<dbReference type="InterPro" id="IPR020904">
    <property type="entry name" value="Sc_DH/Rdtase_CS"/>
</dbReference>
<name>A0A1Y1XUJ7_9FUNG</name>
<evidence type="ECO:0000313" key="5">
    <source>
        <dbReference type="EMBL" id="ORX89166.1"/>
    </source>
</evidence>
<dbReference type="PRINTS" id="PR00080">
    <property type="entry name" value="SDRFAMILY"/>
</dbReference>
<evidence type="ECO:0000256" key="4">
    <source>
        <dbReference type="ARBA" id="ARBA00048508"/>
    </source>
</evidence>
<dbReference type="EMBL" id="MCFE01000468">
    <property type="protein sequence ID" value="ORX89166.1"/>
    <property type="molecule type" value="Genomic_DNA"/>
</dbReference>
<evidence type="ECO:0000313" key="6">
    <source>
        <dbReference type="Proteomes" id="UP000193498"/>
    </source>
</evidence>
<comment type="caution">
    <text evidence="5">The sequence shown here is derived from an EMBL/GenBank/DDBJ whole genome shotgun (WGS) entry which is preliminary data.</text>
</comment>
<dbReference type="PRINTS" id="PR00081">
    <property type="entry name" value="GDHRDH"/>
</dbReference>
<proteinExistence type="inferred from homology"/>
<dbReference type="Pfam" id="PF13561">
    <property type="entry name" value="adh_short_C2"/>
    <property type="match status" value="1"/>
</dbReference>
<dbReference type="AlphaFoldDB" id="A0A1Y1XUJ7"/>
<dbReference type="PANTHER" id="PTHR42879:SF2">
    <property type="entry name" value="3-OXOACYL-[ACYL-CARRIER-PROTEIN] REDUCTASE FABG"/>
    <property type="match status" value="1"/>
</dbReference>
<comment type="similarity">
    <text evidence="1">Belongs to the short-chain dehydrogenases/reductases (SDR) family.</text>
</comment>
<evidence type="ECO:0000256" key="1">
    <source>
        <dbReference type="ARBA" id="ARBA00006484"/>
    </source>
</evidence>
<dbReference type="InParanoid" id="A0A1Y1XUJ7"/>